<gene>
    <name evidence="2" type="ORF">NCTC10172_00908</name>
</gene>
<evidence type="ECO:0000313" key="3">
    <source>
        <dbReference type="Proteomes" id="UP000290909"/>
    </source>
</evidence>
<accession>A0A449BKB9</accession>
<evidence type="ECO:0000313" key="2">
    <source>
        <dbReference type="EMBL" id="VEU82882.1"/>
    </source>
</evidence>
<organism evidence="2 3">
    <name type="scientific">Acholeplasma hippikon</name>
    <dbReference type="NCBI Taxonomy" id="264636"/>
    <lineage>
        <taxon>Bacteria</taxon>
        <taxon>Bacillati</taxon>
        <taxon>Mycoplasmatota</taxon>
        <taxon>Mollicutes</taxon>
        <taxon>Acholeplasmatales</taxon>
        <taxon>Acholeplasmataceae</taxon>
        <taxon>Acholeplasma</taxon>
    </lineage>
</organism>
<sequence>MKILKTLFSAKKIALLLLVAAFSLTLVACKGQSGTPYGSISDNAYLTTNGYTVTEKELYDQLRVSSVSRLVTYIDELVFEDVTINASNLSDFEVSAFEQEINTALFSSATITAKQISSYSDRMISQAILSFADSFAISNPGINKVGLINFLDTVIESVITRANAADFDETADFVFGYVDKTANSTFDAVIDSLIKQYTLAVKKKVYAKQVLGDFENGELTGELADEDSSVYISEANIVTEYRNSIAGKYNVSAVIISFDSVAEGELARYKFAIKSNARGEWFRIPNIADQAIIDQIKSNTDTTGSTPIAKAKDVLANKLGLDIATLTPIAYDSADFATYYSNYSINGIDVALDDSKDNNEVLSVFLEIYDYLNGTNYNPANISDLATGTAFRTDLEKDFTKKFTDIVLSSNTALRSYVYGLDKESMYYETISGPNADGKTYGRPYSRQVQTYNNNQYLVYLLNDERESDKDVLDETDSLDIKFQDNDNAQSQRTKALEKLVKARLTSSYVTTKVNEKYEDIKINIYDPILREFYANTKEYNGSKGFLNNEVLAKVGDKEIKVDDYFAEVTKTLGLSTALDNILMKKLRKDYGAQITDKEMKSYRENLESILKSFQSGGFASNGFPASIGVDKFLLLAVGAYAHDGKSVTEDAIDKMYVQSKLRELFEEDLTAHYGDETVANNIYAKFAELAKKQRDNQIEITADHLLVYVDFNQDGTPDKPTDELIAQQNFDGITTLAEFEEVVAELISILSSRAKQSANLKTGLQTVATAYNNSTRFSKFQTEQEYLDFIAGATPQEIYDFIKHAKDSDVFGVFKRLGLKVKQESLGTISNATNFPGQQSSLDVDFFDYAMALGQHIKTEIIENEIDKPAELLPLFAPDLTASDTQVADAAYSVERTRSSFGWHMILVTGYTTELSAKVEVASGNESTYDSTIANPFVSGKKLSALNDTDDLTWEQILIFIEESKEFEGDVITLPTSVQSAYNKYFAAVKSQYDSSYSQLEIAFNYLFGNSIGTGNASLDAQLTALRQANYNQFFNYSFFSDSVLEDAANASIKHVYEAAINEEYANVYGSWFDVLK</sequence>
<dbReference type="STRING" id="1408416.GCA_000702765_00346"/>
<proteinExistence type="predicted"/>
<protein>
    <submittedName>
        <fullName evidence="2">Uncharacterized protein</fullName>
    </submittedName>
</protein>
<dbReference type="PROSITE" id="PS51257">
    <property type="entry name" value="PROKAR_LIPOPROTEIN"/>
    <property type="match status" value="1"/>
</dbReference>
<name>A0A449BKB9_9MOLU</name>
<dbReference type="AlphaFoldDB" id="A0A449BKB9"/>
<feature type="chain" id="PRO_5019451083" evidence="1">
    <location>
        <begin position="29"/>
        <end position="1078"/>
    </location>
</feature>
<keyword evidence="1" id="KW-0732">Signal</keyword>
<evidence type="ECO:0000256" key="1">
    <source>
        <dbReference type="SAM" id="SignalP"/>
    </source>
</evidence>
<dbReference type="Proteomes" id="UP000290909">
    <property type="component" value="Chromosome"/>
</dbReference>
<reference evidence="2 3" key="1">
    <citation type="submission" date="2019-01" db="EMBL/GenBank/DDBJ databases">
        <authorList>
            <consortium name="Pathogen Informatics"/>
        </authorList>
    </citation>
    <scope>NUCLEOTIDE SEQUENCE [LARGE SCALE GENOMIC DNA]</scope>
    <source>
        <strain evidence="2 3">NCTC10172</strain>
    </source>
</reference>
<dbReference type="RefSeq" id="WP_035368521.1">
    <property type="nucleotide sequence ID" value="NZ_LR215050.1"/>
</dbReference>
<feature type="signal peptide" evidence="1">
    <location>
        <begin position="1"/>
        <end position="28"/>
    </location>
</feature>
<keyword evidence="3" id="KW-1185">Reference proteome</keyword>
<dbReference type="EMBL" id="LR215050">
    <property type="protein sequence ID" value="VEU82882.1"/>
    <property type="molecule type" value="Genomic_DNA"/>
</dbReference>
<dbReference type="KEGG" id="ahk:NCTC10172_00908"/>